<organism evidence="3 4">
    <name type="scientific">Methylovulum psychrotolerans</name>
    <dbReference type="NCBI Taxonomy" id="1704499"/>
    <lineage>
        <taxon>Bacteria</taxon>
        <taxon>Pseudomonadati</taxon>
        <taxon>Pseudomonadota</taxon>
        <taxon>Gammaproteobacteria</taxon>
        <taxon>Methylococcales</taxon>
        <taxon>Methylococcaceae</taxon>
        <taxon>Methylovulum</taxon>
    </lineage>
</organism>
<feature type="coiled-coil region" evidence="1">
    <location>
        <begin position="433"/>
        <end position="471"/>
    </location>
</feature>
<evidence type="ECO:0000313" key="4">
    <source>
        <dbReference type="Proteomes" id="UP000197019"/>
    </source>
</evidence>
<reference evidence="3 4" key="1">
    <citation type="submission" date="2017-06" db="EMBL/GenBank/DDBJ databases">
        <title>Genome Sequencing of the methanotroph Methylovulum psychrotolerants str. HV10-M2 isolated from a high-altitude environment.</title>
        <authorList>
            <person name="Mateos-Rivera A."/>
        </authorList>
    </citation>
    <scope>NUCLEOTIDE SEQUENCE [LARGE SCALE GENOMIC DNA]</scope>
    <source>
        <strain evidence="3 4">HV10_M2</strain>
    </source>
</reference>
<feature type="transmembrane region" description="Helical" evidence="2">
    <location>
        <begin position="172"/>
        <end position="195"/>
    </location>
</feature>
<proteinExistence type="predicted"/>
<dbReference type="AlphaFoldDB" id="A0A1Z4BW16"/>
<keyword evidence="2" id="KW-0812">Transmembrane</keyword>
<keyword evidence="4" id="KW-1185">Reference proteome</keyword>
<feature type="transmembrane region" description="Helical" evidence="2">
    <location>
        <begin position="12"/>
        <end position="31"/>
    </location>
</feature>
<keyword evidence="2" id="KW-0472">Membrane</keyword>
<gene>
    <name evidence="3" type="ORF">CEK71_05035</name>
</gene>
<sequence>MDFINVDNLKAYWHLWILGSIILTLIGYFFFKFFIPSQRLEQHLAQAIKKLQNITCKSKAIDIVFIGNEIMTLPKLNHCWIEFAETLHPQTAPDEMGQERVVCWRSTVPAEVYFNVETLVAVELKTEYFKHQPGILTGIGIIGTFAGLLRGLSTFSVSSNPETVRLSLDALIHGVVEAFAVSASAITLAMITTFLEKLIVTRRIKQVEELCQLLDGLFVSGAGEEYLSRLVKAGESSATQTMQLKDALVLDLKEMLEKMTLQQTEAIAASFAISSENSGNRIAQAISDSLSEPLQKIAAAVNTTTDTNGEVVTRALNEALVAFSEQMKDMFGGQMGDINQLLQQTTTAMQSTVARFDQLANSLGDAGKNAAEVMSERLSAALESMEARQLALNTTMTEFVSQLREMVQSSQSETNSQLQQTFALLGGQVAAMTEQLQAQAQAAADTYQNQQDKLQQNASALNQELATQVQTSLSAMEQQLAGMIDVMKEQSAQTATLNAEQHKTLSQHTQHTVEALTGRMQSSMASIDEQATAAQTVVQQQLQVMVEALKENALQAASAQNGQQRRFFENMQATLVSINEKVEHTVNSLNKTVTDFVDLMTQQAQQSTLLHHSTQQQLAEQANRLVEQLSLQLQAMTAQTNEAAKSMQTAVAAMRDVTKDNIQRMENSAGTLSMAADNFAKSGNSVAGVIQQTKTVTDKMATTSIALNTAAVTVQTALNDYNTAGKVMSGMVEALKATVEAAKKDAAVSQALVNQIKQSAEQLQQAQSSVDGIFKAVCEELGNAHEVFASNVVKGLKSSNTAYQKELKDAVDYLKTAIEELGEVADNIADRR</sequence>
<feature type="transmembrane region" description="Helical" evidence="2">
    <location>
        <begin position="134"/>
        <end position="152"/>
    </location>
</feature>
<evidence type="ECO:0000256" key="2">
    <source>
        <dbReference type="SAM" id="Phobius"/>
    </source>
</evidence>
<keyword evidence="2" id="KW-1133">Transmembrane helix</keyword>
<protein>
    <submittedName>
        <fullName evidence="3">Uncharacterized protein</fullName>
    </submittedName>
</protein>
<dbReference type="Proteomes" id="UP000197019">
    <property type="component" value="Chromosome"/>
</dbReference>
<name>A0A1Z4BW16_9GAMM</name>
<dbReference type="EMBL" id="CP022129">
    <property type="protein sequence ID" value="ASF45481.1"/>
    <property type="molecule type" value="Genomic_DNA"/>
</dbReference>
<evidence type="ECO:0000313" key="3">
    <source>
        <dbReference type="EMBL" id="ASF45481.1"/>
    </source>
</evidence>
<dbReference type="KEGG" id="mpsy:CEK71_05035"/>
<dbReference type="NCBIfam" id="NF033916">
    <property type="entry name" value="antiphage_ZorA_3"/>
    <property type="match status" value="1"/>
</dbReference>
<evidence type="ECO:0000256" key="1">
    <source>
        <dbReference type="SAM" id="Coils"/>
    </source>
</evidence>
<accession>A0A1Z4BW16</accession>
<keyword evidence="1" id="KW-0175">Coiled coil</keyword>